<comment type="caution">
    <text evidence="2">The sequence shown here is derived from an EMBL/GenBank/DDBJ whole genome shotgun (WGS) entry which is preliminary data.</text>
</comment>
<dbReference type="EMBL" id="JAAOAQ010000275">
    <property type="protein sequence ID" value="KAF5557663.1"/>
    <property type="molecule type" value="Genomic_DNA"/>
</dbReference>
<feature type="region of interest" description="Disordered" evidence="1">
    <location>
        <begin position="1"/>
        <end position="39"/>
    </location>
</feature>
<keyword evidence="3" id="KW-1185">Reference proteome</keyword>
<protein>
    <submittedName>
        <fullName evidence="2">Uncharacterized protein</fullName>
    </submittedName>
</protein>
<evidence type="ECO:0000313" key="3">
    <source>
        <dbReference type="Proteomes" id="UP000582016"/>
    </source>
</evidence>
<reference evidence="2 3" key="1">
    <citation type="submission" date="2020-05" db="EMBL/GenBank/DDBJ databases">
        <title>Identification and distribution of gene clusters putatively required for synthesis of sphingolipid metabolism inhibitors in phylogenetically diverse species of the filamentous fungus Fusarium.</title>
        <authorList>
            <person name="Kim H.-S."/>
            <person name="Busman M."/>
            <person name="Brown D.W."/>
            <person name="Divon H."/>
            <person name="Uhlig S."/>
            <person name="Proctor R.H."/>
        </authorList>
    </citation>
    <scope>NUCLEOTIDE SEQUENCE [LARGE SCALE GENOMIC DNA]</scope>
    <source>
        <strain evidence="2 3">NRRL 13617</strain>
    </source>
</reference>
<sequence>MTSIKRKRKRTQQTEGVGRYRPSAQVASKPGQAHTSSRVQKKVRITKLFALVHINVLGYRTGISPISSRQTAAVNWHLLHGADPDEMLVEAVLMSMRDAPLALAFRRGHGRFQNWITCRSILFALLEAGRFRELHSENIRFIVVLAKPNSISDYSDSDVFADETDEEEARPRTVVEQRPSEEADGEVLVNSGYLRAKLAGDLVRQ</sequence>
<feature type="region of interest" description="Disordered" evidence="1">
    <location>
        <begin position="156"/>
        <end position="183"/>
    </location>
</feature>
<dbReference type="AlphaFoldDB" id="A0A8H5NAE0"/>
<feature type="compositionally biased region" description="Acidic residues" evidence="1">
    <location>
        <begin position="156"/>
        <end position="168"/>
    </location>
</feature>
<organism evidence="2 3">
    <name type="scientific">Fusarium phyllophilum</name>
    <dbReference type="NCBI Taxonomy" id="47803"/>
    <lineage>
        <taxon>Eukaryota</taxon>
        <taxon>Fungi</taxon>
        <taxon>Dikarya</taxon>
        <taxon>Ascomycota</taxon>
        <taxon>Pezizomycotina</taxon>
        <taxon>Sordariomycetes</taxon>
        <taxon>Hypocreomycetidae</taxon>
        <taxon>Hypocreales</taxon>
        <taxon>Nectriaceae</taxon>
        <taxon>Fusarium</taxon>
        <taxon>Fusarium fujikuroi species complex</taxon>
    </lineage>
</organism>
<dbReference type="Proteomes" id="UP000582016">
    <property type="component" value="Unassembled WGS sequence"/>
</dbReference>
<name>A0A8H5NAE0_9HYPO</name>
<feature type="compositionally biased region" description="Basic residues" evidence="1">
    <location>
        <begin position="1"/>
        <end position="11"/>
    </location>
</feature>
<gene>
    <name evidence="2" type="ORF">FPHYL_7630</name>
</gene>
<feature type="compositionally biased region" description="Basic and acidic residues" evidence="1">
    <location>
        <begin position="169"/>
        <end position="181"/>
    </location>
</feature>
<evidence type="ECO:0000256" key="1">
    <source>
        <dbReference type="SAM" id="MobiDB-lite"/>
    </source>
</evidence>
<evidence type="ECO:0000313" key="2">
    <source>
        <dbReference type="EMBL" id="KAF5557663.1"/>
    </source>
</evidence>
<accession>A0A8H5NAE0</accession>
<proteinExistence type="predicted"/>